<feature type="compositionally biased region" description="Basic residues" evidence="1">
    <location>
        <begin position="67"/>
        <end position="79"/>
    </location>
</feature>
<gene>
    <name evidence="2" type="ORF">CCAN11_2480008</name>
</gene>
<proteinExistence type="predicted"/>
<dbReference type="AlphaFoldDB" id="A0A0B7IRJ0"/>
<organism evidence="2 3">
    <name type="scientific">Capnocytophaga canimorsus</name>
    <dbReference type="NCBI Taxonomy" id="28188"/>
    <lineage>
        <taxon>Bacteria</taxon>
        <taxon>Pseudomonadati</taxon>
        <taxon>Bacteroidota</taxon>
        <taxon>Flavobacteriia</taxon>
        <taxon>Flavobacteriales</taxon>
        <taxon>Flavobacteriaceae</taxon>
        <taxon>Capnocytophaga</taxon>
    </lineage>
</organism>
<protein>
    <submittedName>
        <fullName evidence="2">Uncharacterized protein</fullName>
    </submittedName>
</protein>
<dbReference type="Proteomes" id="UP000039370">
    <property type="component" value="Unassembled WGS sequence"/>
</dbReference>
<evidence type="ECO:0000313" key="2">
    <source>
        <dbReference type="EMBL" id="CEN52578.1"/>
    </source>
</evidence>
<evidence type="ECO:0000313" key="3">
    <source>
        <dbReference type="Proteomes" id="UP000039370"/>
    </source>
</evidence>
<sequence length="79" mass="9073">MCSENDLTSLIMDKNNNFNLKDVEIRINSLSEQQMSHILSELPDKNGQKGKILLYDLQPKAKERNKNKSGTKTHNTSKR</sequence>
<accession>A0A0B7IRJ0</accession>
<name>A0A0B7IRJ0_9FLAO</name>
<dbReference type="EMBL" id="CDOK01000166">
    <property type="protein sequence ID" value="CEN52578.1"/>
    <property type="molecule type" value="Genomic_DNA"/>
</dbReference>
<evidence type="ECO:0000256" key="1">
    <source>
        <dbReference type="SAM" id="MobiDB-lite"/>
    </source>
</evidence>
<reference evidence="3" key="1">
    <citation type="submission" date="2015-01" db="EMBL/GenBank/DDBJ databases">
        <authorList>
            <person name="MANFREDI Pablo"/>
        </authorList>
    </citation>
    <scope>NUCLEOTIDE SEQUENCE [LARGE SCALE GENOMIC DNA]</scope>
    <source>
        <strain evidence="3">Cc11</strain>
    </source>
</reference>
<feature type="region of interest" description="Disordered" evidence="1">
    <location>
        <begin position="58"/>
        <end position="79"/>
    </location>
</feature>